<keyword evidence="1" id="KW-1133">Transmembrane helix</keyword>
<dbReference type="Proteomes" id="UP000032352">
    <property type="component" value="Chromosome"/>
</dbReference>
<reference evidence="2 3" key="2">
    <citation type="journal article" date="2022" name="Mar. Drugs">
        <title>Bioassay-Guided Fractionation Leads to the Detection of Cholic Acid Generated by the Rare Thalassomonas sp.</title>
        <authorList>
            <person name="Pheiffer F."/>
            <person name="Schneider Y.K."/>
            <person name="Hansen E.H."/>
            <person name="Andersen J.H."/>
            <person name="Isaksson J."/>
            <person name="Busche T."/>
            <person name="R C."/>
            <person name="Kalinowski J."/>
            <person name="Zyl L.V."/>
            <person name="Trindade M."/>
        </authorList>
    </citation>
    <scope>NUCLEOTIDE SEQUENCE [LARGE SCALE GENOMIC DNA]</scope>
    <source>
        <strain evidence="2 3">XOM25</strain>
    </source>
</reference>
<keyword evidence="1" id="KW-0472">Membrane</keyword>
<proteinExistence type="predicted"/>
<dbReference type="RefSeq" id="WP_044842425.1">
    <property type="nucleotide sequence ID" value="NZ_CP059733.1"/>
</dbReference>
<keyword evidence="1" id="KW-0812">Transmembrane</keyword>
<gene>
    <name evidence="2" type="ORF">SG34_008985</name>
</gene>
<evidence type="ECO:0000313" key="3">
    <source>
        <dbReference type="Proteomes" id="UP000032352"/>
    </source>
</evidence>
<feature type="transmembrane region" description="Helical" evidence="1">
    <location>
        <begin position="21"/>
        <end position="40"/>
    </location>
</feature>
<keyword evidence="3" id="KW-1185">Reference proteome</keyword>
<dbReference type="EMBL" id="CP059733">
    <property type="protein sequence ID" value="WDE07001.1"/>
    <property type="molecule type" value="Genomic_DNA"/>
</dbReference>
<evidence type="ECO:0000313" key="2">
    <source>
        <dbReference type="EMBL" id="WDE07001.1"/>
    </source>
</evidence>
<evidence type="ECO:0000256" key="1">
    <source>
        <dbReference type="SAM" id="Phobius"/>
    </source>
</evidence>
<sequence length="92" mass="9900">MQNLVNSKINNQVKAQSTPRAQLRTAVFYGGALLLGLYLASQAKAGPVAEPARAALAVQTVTESAEPARLFSDTTYDPTSVCRVEPWNCYKA</sequence>
<reference evidence="2 3" key="1">
    <citation type="journal article" date="2015" name="Genome Announc.">
        <title>Draft Genome Sequences of Marine Isolates of Thalassomonas viridans and Thalassomonas actiniarum.</title>
        <authorList>
            <person name="Olonade I."/>
            <person name="van Zyl L.J."/>
            <person name="Trindade M."/>
        </authorList>
    </citation>
    <scope>NUCLEOTIDE SEQUENCE [LARGE SCALE GENOMIC DNA]</scope>
    <source>
        <strain evidence="2 3">XOM25</strain>
    </source>
</reference>
<accession>A0AAE9Z5A7</accession>
<dbReference type="AlphaFoldDB" id="A0AAE9Z5A7"/>
<name>A0AAE9Z5A7_9GAMM</name>
<dbReference type="KEGG" id="tvd:SG34_008985"/>
<organism evidence="2 3">
    <name type="scientific">Thalassomonas viridans</name>
    <dbReference type="NCBI Taxonomy" id="137584"/>
    <lineage>
        <taxon>Bacteria</taxon>
        <taxon>Pseudomonadati</taxon>
        <taxon>Pseudomonadota</taxon>
        <taxon>Gammaproteobacteria</taxon>
        <taxon>Alteromonadales</taxon>
        <taxon>Colwelliaceae</taxon>
        <taxon>Thalassomonas</taxon>
    </lineage>
</organism>
<protein>
    <submittedName>
        <fullName evidence="2">Uncharacterized protein</fullName>
    </submittedName>
</protein>